<sequence>MESPVVVGVDGSAESLAAAEWAAREAARRGTGLRLLHVRGRHPRQGGGTDAARAAGHRLALRVLERAAERVHAVRPDVRVHEVQAEGPAAVGLARAAGDADPLVLGSRGLGRAAGLLAGSVPLGVVARATRPVVLVRTDAGGDARRDVVVGVDVVEPCDEVLAYAFEAARRHRARLRALHAWRAPDRLTLGASGAGPAGGQERAEEWLRFLSAVLQVWRDKYPDVEVLETVAEGKPAGALLKAASEARLLVVGHRMPGRPGLPRTGPVTHAVIQQARCPLAVVPHV</sequence>
<dbReference type="InterPro" id="IPR014729">
    <property type="entry name" value="Rossmann-like_a/b/a_fold"/>
</dbReference>
<feature type="domain" description="UspA" evidence="2">
    <location>
        <begin position="4"/>
        <end position="137"/>
    </location>
</feature>
<dbReference type="Gene3D" id="3.40.50.620">
    <property type="entry name" value="HUPs"/>
    <property type="match status" value="2"/>
</dbReference>
<dbReference type="RefSeq" id="WP_394309251.1">
    <property type="nucleotide sequence ID" value="NZ_JASKMA010000002.1"/>
</dbReference>
<proteinExistence type="inferred from homology"/>
<accession>A0ABU3JK74</accession>
<name>A0ABU3JK74_9ACTN</name>
<protein>
    <submittedName>
        <fullName evidence="3">Universal stress protein</fullName>
    </submittedName>
</protein>
<dbReference type="PANTHER" id="PTHR46268:SF6">
    <property type="entry name" value="UNIVERSAL STRESS PROTEIN UP12"/>
    <property type="match status" value="1"/>
</dbReference>
<evidence type="ECO:0000259" key="2">
    <source>
        <dbReference type="Pfam" id="PF00582"/>
    </source>
</evidence>
<dbReference type="Proteomes" id="UP001249760">
    <property type="component" value="Unassembled WGS sequence"/>
</dbReference>
<dbReference type="SUPFAM" id="SSF52402">
    <property type="entry name" value="Adenine nucleotide alpha hydrolases-like"/>
    <property type="match status" value="2"/>
</dbReference>
<dbReference type="Pfam" id="PF00582">
    <property type="entry name" value="Usp"/>
    <property type="match status" value="2"/>
</dbReference>
<dbReference type="EMBL" id="JASKMA010000002">
    <property type="protein sequence ID" value="MDT6982335.1"/>
    <property type="molecule type" value="Genomic_DNA"/>
</dbReference>
<dbReference type="PANTHER" id="PTHR46268">
    <property type="entry name" value="STRESS RESPONSE PROTEIN NHAX"/>
    <property type="match status" value="1"/>
</dbReference>
<evidence type="ECO:0000313" key="3">
    <source>
        <dbReference type="EMBL" id="MDT6982335.1"/>
    </source>
</evidence>
<organism evidence="3 4">
    <name type="scientific">Streptomyces lusitanus</name>
    <dbReference type="NCBI Taxonomy" id="68232"/>
    <lineage>
        <taxon>Bacteria</taxon>
        <taxon>Bacillati</taxon>
        <taxon>Actinomycetota</taxon>
        <taxon>Actinomycetes</taxon>
        <taxon>Kitasatosporales</taxon>
        <taxon>Streptomycetaceae</taxon>
        <taxon>Streptomyces</taxon>
    </lineage>
</organism>
<dbReference type="CDD" id="cd00293">
    <property type="entry name" value="USP-like"/>
    <property type="match status" value="1"/>
</dbReference>
<evidence type="ECO:0000313" key="4">
    <source>
        <dbReference type="Proteomes" id="UP001249760"/>
    </source>
</evidence>
<reference evidence="3 4" key="1">
    <citation type="submission" date="2023-05" db="EMBL/GenBank/DDBJ databases">
        <title>Streptomyces fuscus sp. nov., a brown-black pigment producing actinomyces isolated from dry sand of Sea duck farm.</title>
        <authorList>
            <person name="Xie J."/>
            <person name="Shen N."/>
        </authorList>
    </citation>
    <scope>NUCLEOTIDE SEQUENCE [LARGE SCALE GENOMIC DNA]</scope>
    <source>
        <strain evidence="3 4">CGMCC 4.1745</strain>
    </source>
</reference>
<dbReference type="InterPro" id="IPR006015">
    <property type="entry name" value="Universal_stress_UspA"/>
</dbReference>
<evidence type="ECO:0000256" key="1">
    <source>
        <dbReference type="ARBA" id="ARBA00008791"/>
    </source>
</evidence>
<dbReference type="PRINTS" id="PR01438">
    <property type="entry name" value="UNVRSLSTRESS"/>
</dbReference>
<feature type="domain" description="UspA" evidence="2">
    <location>
        <begin position="146"/>
        <end position="284"/>
    </location>
</feature>
<comment type="similarity">
    <text evidence="1">Belongs to the universal stress protein A family.</text>
</comment>
<keyword evidence="4" id="KW-1185">Reference proteome</keyword>
<comment type="caution">
    <text evidence="3">The sequence shown here is derived from an EMBL/GenBank/DDBJ whole genome shotgun (WGS) entry which is preliminary data.</text>
</comment>
<gene>
    <name evidence="3" type="ORF">QNO04_02615</name>
</gene>
<dbReference type="InterPro" id="IPR006016">
    <property type="entry name" value="UspA"/>
</dbReference>